<evidence type="ECO:0000259" key="4">
    <source>
        <dbReference type="PROSITE" id="PS01031"/>
    </source>
</evidence>
<dbReference type="InterPro" id="IPR031107">
    <property type="entry name" value="Small_HSP"/>
</dbReference>
<feature type="region of interest" description="Disordered" evidence="3">
    <location>
        <begin position="1"/>
        <end position="41"/>
    </location>
</feature>
<sequence length="149" mass="17082">MKFLFQTNQQNGDNDNDETEETKEDNQPVKSSQEEEWLEEDGQLSVDVYQDKDNIIIKSPIAGVKPEDIDISINNDMITIRGSRHQEQTVNKDNFFYQECYWGSFSRSIILPVEVKTEEISAELENGVLIINLPKATKSKSINIKVQAK</sequence>
<organism evidence="5 6">
    <name type="scientific">Candidatus Kuenenbacteria bacterium HGW-Kuenenbacteria-1</name>
    <dbReference type="NCBI Taxonomy" id="2013812"/>
    <lineage>
        <taxon>Bacteria</taxon>
        <taxon>Candidatus Kueneniibacteriota</taxon>
    </lineage>
</organism>
<dbReference type="InterPro" id="IPR008978">
    <property type="entry name" value="HSP20-like_chaperone"/>
</dbReference>
<proteinExistence type="inferred from homology"/>
<dbReference type="AlphaFoldDB" id="A0A2N1UNS2"/>
<gene>
    <name evidence="5" type="ORF">CVV26_01475</name>
</gene>
<dbReference type="EMBL" id="PGYQ01000004">
    <property type="protein sequence ID" value="PKL72479.1"/>
    <property type="molecule type" value="Genomic_DNA"/>
</dbReference>
<dbReference type="PANTHER" id="PTHR11527">
    <property type="entry name" value="HEAT-SHOCK PROTEIN 20 FAMILY MEMBER"/>
    <property type="match status" value="1"/>
</dbReference>
<dbReference type="InterPro" id="IPR002068">
    <property type="entry name" value="A-crystallin/Hsp20_dom"/>
</dbReference>
<accession>A0A2N1UNS2</accession>
<evidence type="ECO:0000256" key="2">
    <source>
        <dbReference type="RuleBase" id="RU003616"/>
    </source>
</evidence>
<dbReference type="PROSITE" id="PS01031">
    <property type="entry name" value="SHSP"/>
    <property type="match status" value="1"/>
</dbReference>
<protein>
    <recommendedName>
        <fullName evidence="4">SHSP domain-containing protein</fullName>
    </recommendedName>
</protein>
<evidence type="ECO:0000313" key="5">
    <source>
        <dbReference type="EMBL" id="PKL72479.1"/>
    </source>
</evidence>
<evidence type="ECO:0000256" key="3">
    <source>
        <dbReference type="SAM" id="MobiDB-lite"/>
    </source>
</evidence>
<comment type="caution">
    <text evidence="5">The sequence shown here is derived from an EMBL/GenBank/DDBJ whole genome shotgun (WGS) entry which is preliminary data.</text>
</comment>
<comment type="similarity">
    <text evidence="1 2">Belongs to the small heat shock protein (HSP20) family.</text>
</comment>
<evidence type="ECO:0000313" key="6">
    <source>
        <dbReference type="Proteomes" id="UP000233414"/>
    </source>
</evidence>
<dbReference type="CDD" id="cd06464">
    <property type="entry name" value="ACD_sHsps-like"/>
    <property type="match status" value="1"/>
</dbReference>
<feature type="compositionally biased region" description="Low complexity" evidence="3">
    <location>
        <begin position="1"/>
        <end position="13"/>
    </location>
</feature>
<dbReference type="Pfam" id="PF00011">
    <property type="entry name" value="HSP20"/>
    <property type="match status" value="1"/>
</dbReference>
<reference evidence="5 6" key="1">
    <citation type="journal article" date="2017" name="ISME J.">
        <title>Potential for microbial H2 and metal transformations associated with novel bacteria and archaea in deep terrestrial subsurface sediments.</title>
        <authorList>
            <person name="Hernsdorf A.W."/>
            <person name="Amano Y."/>
            <person name="Miyakawa K."/>
            <person name="Ise K."/>
            <person name="Suzuki Y."/>
            <person name="Anantharaman K."/>
            <person name="Probst A."/>
            <person name="Burstein D."/>
            <person name="Thomas B.C."/>
            <person name="Banfield J.F."/>
        </authorList>
    </citation>
    <scope>NUCLEOTIDE SEQUENCE [LARGE SCALE GENOMIC DNA]</scope>
    <source>
        <strain evidence="5">HGW-Kuenenbacteria-1</strain>
    </source>
</reference>
<dbReference type="Proteomes" id="UP000233414">
    <property type="component" value="Unassembled WGS sequence"/>
</dbReference>
<feature type="domain" description="SHSP" evidence="4">
    <location>
        <begin position="37"/>
        <end position="149"/>
    </location>
</feature>
<dbReference type="SUPFAM" id="SSF49764">
    <property type="entry name" value="HSP20-like chaperones"/>
    <property type="match status" value="1"/>
</dbReference>
<feature type="compositionally biased region" description="Acidic residues" evidence="3">
    <location>
        <begin position="14"/>
        <end position="23"/>
    </location>
</feature>
<name>A0A2N1UNS2_9BACT</name>
<evidence type="ECO:0000256" key="1">
    <source>
        <dbReference type="PROSITE-ProRule" id="PRU00285"/>
    </source>
</evidence>
<dbReference type="Gene3D" id="2.60.40.790">
    <property type="match status" value="1"/>
</dbReference>